<sequence>MQRLRFSTRVLLLSVAVAAIGLMVARGRINRYQQIGRDVERLDRLGFVVDLETPSDHFLSRYAPEFKGYPTYIRLYNDALSTSETDELLAIIGRNPSIEKLVVHVRISEKDAARLLALPMQSLGISETPIGDTLNTSASPTLEWLSFHRTRLNDHSLQSLGPMPAVQYLDLTRTRVSDDSIDYLAALPRLKNVVLRRCKVTAEGAEELRRLRPGIKVRWEPLSRSQ</sequence>
<dbReference type="Gene3D" id="3.80.10.10">
    <property type="entry name" value="Ribonuclease Inhibitor"/>
    <property type="match status" value="1"/>
</dbReference>
<comment type="caution">
    <text evidence="1">The sequence shown here is derived from an EMBL/GenBank/DDBJ whole genome shotgun (WGS) entry which is preliminary data.</text>
</comment>
<name>A0A5M6D1R4_9BACT</name>
<dbReference type="AlphaFoldDB" id="A0A5M6D1R4"/>
<evidence type="ECO:0000313" key="2">
    <source>
        <dbReference type="Proteomes" id="UP000324479"/>
    </source>
</evidence>
<keyword evidence="2" id="KW-1185">Reference proteome</keyword>
<proteinExistence type="predicted"/>
<protein>
    <recommendedName>
        <fullName evidence="3">Leucine Rich repeats (2 copies)</fullName>
    </recommendedName>
</protein>
<gene>
    <name evidence="1" type="ORF">FYK55_18000</name>
</gene>
<dbReference type="InterPro" id="IPR032675">
    <property type="entry name" value="LRR_dom_sf"/>
</dbReference>
<reference evidence="1 2" key="1">
    <citation type="submission" date="2019-08" db="EMBL/GenBank/DDBJ databases">
        <authorList>
            <person name="Dhanesh K."/>
            <person name="Kumar G."/>
            <person name="Sasikala C."/>
            <person name="Venkata Ramana C."/>
        </authorList>
    </citation>
    <scope>NUCLEOTIDE SEQUENCE [LARGE SCALE GENOMIC DNA]</scope>
    <source>
        <strain evidence="1 2">JC645</strain>
    </source>
</reference>
<evidence type="ECO:0000313" key="1">
    <source>
        <dbReference type="EMBL" id="KAA5541457.1"/>
    </source>
</evidence>
<accession>A0A5M6D1R4</accession>
<organism evidence="1 2">
    <name type="scientific">Roseiconus nitratireducens</name>
    <dbReference type="NCBI Taxonomy" id="2605748"/>
    <lineage>
        <taxon>Bacteria</taxon>
        <taxon>Pseudomonadati</taxon>
        <taxon>Planctomycetota</taxon>
        <taxon>Planctomycetia</taxon>
        <taxon>Pirellulales</taxon>
        <taxon>Pirellulaceae</taxon>
        <taxon>Roseiconus</taxon>
    </lineage>
</organism>
<dbReference type="Proteomes" id="UP000324479">
    <property type="component" value="Unassembled WGS sequence"/>
</dbReference>
<dbReference type="RefSeq" id="WP_150077843.1">
    <property type="nucleotide sequence ID" value="NZ_VWOX01000010.1"/>
</dbReference>
<dbReference type="EMBL" id="VWOX01000010">
    <property type="protein sequence ID" value="KAA5541457.1"/>
    <property type="molecule type" value="Genomic_DNA"/>
</dbReference>
<evidence type="ECO:0008006" key="3">
    <source>
        <dbReference type="Google" id="ProtNLM"/>
    </source>
</evidence>
<dbReference type="SUPFAM" id="SSF52047">
    <property type="entry name" value="RNI-like"/>
    <property type="match status" value="1"/>
</dbReference>